<comment type="subcellular location">
    <subcellularLocation>
        <location evidence="1">Cytoplasm</location>
        <location evidence="1">Cytoskeleton</location>
        <location evidence="1">Cilium axoneme</location>
    </subcellularLocation>
</comment>
<accession>A0ABP1FJ51</accession>
<organism evidence="2 3">
    <name type="scientific">Coccomyxa viridis</name>
    <dbReference type="NCBI Taxonomy" id="1274662"/>
    <lineage>
        <taxon>Eukaryota</taxon>
        <taxon>Viridiplantae</taxon>
        <taxon>Chlorophyta</taxon>
        <taxon>core chlorophytes</taxon>
        <taxon>Trebouxiophyceae</taxon>
        <taxon>Trebouxiophyceae incertae sedis</taxon>
        <taxon>Coccomyxaceae</taxon>
        <taxon>Coccomyxa</taxon>
    </lineage>
</organism>
<dbReference type="InterPro" id="IPR032675">
    <property type="entry name" value="LRR_dom_sf"/>
</dbReference>
<comment type="caution">
    <text evidence="2">The sequence shown here is derived from an EMBL/GenBank/DDBJ whole genome shotgun (WGS) entry which is preliminary data.</text>
</comment>
<dbReference type="Gene3D" id="3.80.10.10">
    <property type="entry name" value="Ribonuclease Inhibitor"/>
    <property type="match status" value="1"/>
</dbReference>
<dbReference type="Proteomes" id="UP001497392">
    <property type="component" value="Unassembled WGS sequence"/>
</dbReference>
<dbReference type="PANTHER" id="PTHR13318">
    <property type="entry name" value="PARTNER OF PAIRED, ISOFORM B-RELATED"/>
    <property type="match status" value="1"/>
</dbReference>
<evidence type="ECO:0000313" key="3">
    <source>
        <dbReference type="Proteomes" id="UP001497392"/>
    </source>
</evidence>
<dbReference type="EMBL" id="CAXHTA020000002">
    <property type="protein sequence ID" value="CAL5219983.1"/>
    <property type="molecule type" value="Genomic_DNA"/>
</dbReference>
<protein>
    <submittedName>
        <fullName evidence="2">G1921 protein</fullName>
    </submittedName>
</protein>
<reference evidence="2 3" key="1">
    <citation type="submission" date="2024-06" db="EMBL/GenBank/DDBJ databases">
        <authorList>
            <person name="Kraege A."/>
            <person name="Thomma B."/>
        </authorList>
    </citation>
    <scope>NUCLEOTIDE SEQUENCE [LARGE SCALE GENOMIC DNA]</scope>
</reference>
<proteinExistence type="predicted"/>
<gene>
    <name evidence="2" type="primary">g1921</name>
    <name evidence="2" type="ORF">VP750_LOCUS1642</name>
</gene>
<keyword evidence="3" id="KW-1185">Reference proteome</keyword>
<evidence type="ECO:0000313" key="2">
    <source>
        <dbReference type="EMBL" id="CAL5219983.1"/>
    </source>
</evidence>
<dbReference type="SUPFAM" id="SSF52047">
    <property type="entry name" value="RNI-like"/>
    <property type="match status" value="1"/>
</dbReference>
<sequence length="431" mass="46365">MHFLPDAVVKEITGHLFDGESEQSAVLSLMSACGVCRQWRDVARRLDSGILRFDSLKNRKGRALTDSEKRFKNSSAQAKEALFQSAAQLLQGYTHLVLCGEGVTDVTLVEAARANGAKLLSVEVKDTATVTDAGLATLALFAPNLKSVRLSCLPRVCGGFISGLLASCPHLEELHLESLPACWEASDNGTNVKAPNVHTMSMKGCKLTIAAANLLARLPNLRMLHYEGAPALLRVASSFCPKMEEVSYSTSCPDSVNEALLCLLAAPKLHTLELTPRNMTLAPEHMHVLGMLPLTELRLNSYLYSQQPAINRASQSHIDNDGVRALVDAICQRCSARPGFQPKPFKLSLCGATALTHDAVSALLRLPMLSDLKIDGCYRITSMDKMRLVAKVKAGASFGSPSPPRSRGACCAQSKRAAYTGTSAHLLRAAA</sequence>
<name>A0ABP1FJ51_9CHLO</name>
<evidence type="ECO:0000256" key="1">
    <source>
        <dbReference type="ARBA" id="ARBA00004430"/>
    </source>
</evidence>